<sequence length="335" mass="38262">MTNREMKDTLKKLCLHCRLGEMNEAPASVSGGLLHKIFAVRTTKGKYAIKLLNPEIMKRTDAPGNYRNSEIIASSLGRKVPALSAKEIDGSHLQKFQNHYYLVYGWLEGKTKPLSELDFNDSETIGELLGEIHTADLTELNITDSHSHSSRVIDWDFYLRKGIENNSTWLSLYSTTIESLYKWSKSAAEAAEQLSDGRVISHRDFDPKNVRWTKTGPVIIDWESAGFIHPMQDLLETALYWSEDGEDGIQKERFFAFISGYQKHGKELSSNWKTVLDAGFSAKLDWLEYNLKRSLWIECGDNEEQQLGTEQICETIDALRKYEEKIPLLSGWLTD</sequence>
<dbReference type="Gene3D" id="3.90.1200.10">
    <property type="match status" value="1"/>
</dbReference>
<dbReference type="RefSeq" id="WP_148947711.1">
    <property type="nucleotide sequence ID" value="NZ_JBNIKK010000003.1"/>
</dbReference>
<proteinExistence type="predicted"/>
<dbReference type="EMBL" id="VTEH01000013">
    <property type="protein sequence ID" value="TYR74224.1"/>
    <property type="molecule type" value="Genomic_DNA"/>
</dbReference>
<keyword evidence="2" id="KW-0808">Transferase</keyword>
<accession>A0A5D4KA15</accession>
<organism evidence="2 3">
    <name type="scientific">Rossellomorea vietnamensis</name>
    <dbReference type="NCBI Taxonomy" id="218284"/>
    <lineage>
        <taxon>Bacteria</taxon>
        <taxon>Bacillati</taxon>
        <taxon>Bacillota</taxon>
        <taxon>Bacilli</taxon>
        <taxon>Bacillales</taxon>
        <taxon>Bacillaceae</taxon>
        <taxon>Rossellomorea</taxon>
    </lineage>
</organism>
<evidence type="ECO:0000313" key="3">
    <source>
        <dbReference type="Proteomes" id="UP000323317"/>
    </source>
</evidence>
<dbReference type="GO" id="GO:0016740">
    <property type="term" value="F:transferase activity"/>
    <property type="evidence" value="ECO:0007669"/>
    <property type="project" value="UniProtKB-KW"/>
</dbReference>
<reference evidence="2 3" key="1">
    <citation type="submission" date="2019-08" db="EMBL/GenBank/DDBJ databases">
        <title>Bacillus genomes from the desert of Cuatro Cienegas, Coahuila.</title>
        <authorList>
            <person name="Olmedo-Alvarez G."/>
        </authorList>
    </citation>
    <scope>NUCLEOTIDE SEQUENCE [LARGE SCALE GENOMIC DNA]</scope>
    <source>
        <strain evidence="2 3">CH40_1T</strain>
    </source>
</reference>
<dbReference type="AlphaFoldDB" id="A0A5D4KA15"/>
<dbReference type="Pfam" id="PF01636">
    <property type="entry name" value="APH"/>
    <property type="match status" value="1"/>
</dbReference>
<comment type="caution">
    <text evidence="2">The sequence shown here is derived from an EMBL/GenBank/DDBJ whole genome shotgun (WGS) entry which is preliminary data.</text>
</comment>
<dbReference type="InterPro" id="IPR011009">
    <property type="entry name" value="Kinase-like_dom_sf"/>
</dbReference>
<name>A0A5D4KA15_9BACI</name>
<evidence type="ECO:0000313" key="2">
    <source>
        <dbReference type="EMBL" id="TYR74224.1"/>
    </source>
</evidence>
<dbReference type="Proteomes" id="UP000323317">
    <property type="component" value="Unassembled WGS sequence"/>
</dbReference>
<feature type="domain" description="Aminoglycoside phosphotransferase" evidence="1">
    <location>
        <begin position="29"/>
        <end position="261"/>
    </location>
</feature>
<gene>
    <name evidence="2" type="ORF">FZC79_15535</name>
</gene>
<evidence type="ECO:0000259" key="1">
    <source>
        <dbReference type="Pfam" id="PF01636"/>
    </source>
</evidence>
<protein>
    <submittedName>
        <fullName evidence="2">Aminoglycoside phosphotransferase family protein</fullName>
    </submittedName>
</protein>
<dbReference type="InterPro" id="IPR002575">
    <property type="entry name" value="Aminoglycoside_PTrfase"/>
</dbReference>
<dbReference type="SUPFAM" id="SSF56112">
    <property type="entry name" value="Protein kinase-like (PK-like)"/>
    <property type="match status" value="1"/>
</dbReference>